<evidence type="ECO:0000313" key="2">
    <source>
        <dbReference type="Proteomes" id="UP000273140"/>
    </source>
</evidence>
<accession>A0A3M4L7G8</accession>
<dbReference type="Gene3D" id="3.30.530.20">
    <property type="match status" value="1"/>
</dbReference>
<dbReference type="SUPFAM" id="SSF55961">
    <property type="entry name" value="Bet v1-like"/>
    <property type="match status" value="1"/>
</dbReference>
<organism evidence="1 2">
    <name type="scientific">Pseudomonas syringae pv. actinidiae</name>
    <dbReference type="NCBI Taxonomy" id="103796"/>
    <lineage>
        <taxon>Bacteria</taxon>
        <taxon>Pseudomonadati</taxon>
        <taxon>Pseudomonadota</taxon>
        <taxon>Gammaproteobacteria</taxon>
        <taxon>Pseudomonadales</taxon>
        <taxon>Pseudomonadaceae</taxon>
        <taxon>Pseudomonas</taxon>
        <taxon>Pseudomonas syringae</taxon>
    </lineage>
</organism>
<dbReference type="Pfam" id="PF10604">
    <property type="entry name" value="Polyketide_cyc2"/>
    <property type="match status" value="1"/>
</dbReference>
<dbReference type="AlphaFoldDB" id="A0A3M4L7G8"/>
<dbReference type="InterPro" id="IPR023393">
    <property type="entry name" value="START-like_dom_sf"/>
</dbReference>
<proteinExistence type="predicted"/>
<dbReference type="PANTHER" id="PTHR39332:SF7">
    <property type="entry name" value="SRPBCC FAMILY PROTEIN"/>
    <property type="match status" value="1"/>
</dbReference>
<dbReference type="Proteomes" id="UP000273140">
    <property type="component" value="Unassembled WGS sequence"/>
</dbReference>
<protein>
    <submittedName>
        <fullName evidence="1">Uncharacterized protein</fullName>
    </submittedName>
</protein>
<sequence length="165" mass="17951">MTLMEKHMNRIHIDLKPDTLINNPTLCRVVSAVEVCGDANSVWAIVGNFGGFQAFIPALESTEVTGKGPRSVRKKLFKDGNVAIEQLNSQDDHARYMTWSLIYTSLPVSNLWAAMTVEATGDNTCVARWTIVADPVQGGPEGDAFEAFLQGFADGAMSNVRSLFG</sequence>
<name>A0A3M4L7G8_PSESF</name>
<dbReference type="CDD" id="cd07821">
    <property type="entry name" value="PYR_PYL_RCAR_like"/>
    <property type="match status" value="1"/>
</dbReference>
<reference evidence="1 2" key="1">
    <citation type="submission" date="2018-08" db="EMBL/GenBank/DDBJ databases">
        <title>Recombination of ecologically and evolutionarily significant loci maintains genetic cohesion in the Pseudomonas syringae species complex.</title>
        <authorList>
            <person name="Dillon M."/>
            <person name="Thakur S."/>
            <person name="Almeida R.N.D."/>
            <person name="Weir B.S."/>
            <person name="Guttman D.S."/>
        </authorList>
    </citation>
    <scope>NUCLEOTIDE SEQUENCE [LARGE SCALE GENOMIC DNA]</scope>
    <source>
        <strain evidence="1 2">ICMP 19074</strain>
    </source>
</reference>
<comment type="caution">
    <text evidence="1">The sequence shown here is derived from an EMBL/GenBank/DDBJ whole genome shotgun (WGS) entry which is preliminary data.</text>
</comment>
<dbReference type="EMBL" id="RBRB01000054">
    <property type="protein sequence ID" value="RMQ37397.1"/>
    <property type="molecule type" value="Genomic_DNA"/>
</dbReference>
<dbReference type="InterPro" id="IPR019587">
    <property type="entry name" value="Polyketide_cyclase/dehydratase"/>
</dbReference>
<gene>
    <name evidence="1" type="ORF">ALQ07_03808</name>
</gene>
<dbReference type="PANTHER" id="PTHR39332">
    <property type="entry name" value="BLL4707 PROTEIN"/>
    <property type="match status" value="1"/>
</dbReference>
<evidence type="ECO:0000313" key="1">
    <source>
        <dbReference type="EMBL" id="RMQ37397.1"/>
    </source>
</evidence>